<dbReference type="InterPro" id="IPR036397">
    <property type="entry name" value="RNaseH_sf"/>
</dbReference>
<comment type="similarity">
    <text evidence="1">Belongs to the DNA polymerase type-B family.</text>
</comment>
<evidence type="ECO:0000256" key="2">
    <source>
        <dbReference type="ARBA" id="ARBA00012417"/>
    </source>
</evidence>
<dbReference type="Gene3D" id="3.30.420.10">
    <property type="entry name" value="Ribonuclease H-like superfamily/Ribonuclease H"/>
    <property type="match status" value="1"/>
</dbReference>
<dbReference type="InterPro" id="IPR006134">
    <property type="entry name" value="DNA-dir_DNA_pol_B_multi_dom"/>
</dbReference>
<dbReference type="PANTHER" id="PTHR10322">
    <property type="entry name" value="DNA POLYMERASE CATALYTIC SUBUNIT"/>
    <property type="match status" value="1"/>
</dbReference>
<dbReference type="GO" id="GO:0003677">
    <property type="term" value="F:DNA binding"/>
    <property type="evidence" value="ECO:0007669"/>
    <property type="project" value="UniProtKB-KW"/>
</dbReference>
<dbReference type="Pfam" id="PF00136">
    <property type="entry name" value="DNA_pol_B"/>
    <property type="match status" value="1"/>
</dbReference>
<organism evidence="10">
    <name type="scientific">marine metagenome</name>
    <dbReference type="NCBI Taxonomy" id="408172"/>
    <lineage>
        <taxon>unclassified sequences</taxon>
        <taxon>metagenomes</taxon>
        <taxon>ecological metagenomes</taxon>
    </lineage>
</organism>
<evidence type="ECO:0000256" key="1">
    <source>
        <dbReference type="ARBA" id="ARBA00005755"/>
    </source>
</evidence>
<dbReference type="GO" id="GO:0000166">
    <property type="term" value="F:nucleotide binding"/>
    <property type="evidence" value="ECO:0007669"/>
    <property type="project" value="InterPro"/>
</dbReference>
<keyword evidence="4" id="KW-0548">Nucleotidyltransferase</keyword>
<gene>
    <name evidence="10" type="ORF">METZ01_LOCUS168455</name>
</gene>
<evidence type="ECO:0000313" key="10">
    <source>
        <dbReference type="EMBL" id="SVB15601.1"/>
    </source>
</evidence>
<dbReference type="Pfam" id="PF03104">
    <property type="entry name" value="DNA_pol_B_exo1"/>
    <property type="match status" value="1"/>
</dbReference>
<evidence type="ECO:0000256" key="3">
    <source>
        <dbReference type="ARBA" id="ARBA00022679"/>
    </source>
</evidence>
<dbReference type="InterPro" id="IPR023211">
    <property type="entry name" value="DNA_pol_palm_dom_sf"/>
</dbReference>
<evidence type="ECO:0000256" key="4">
    <source>
        <dbReference type="ARBA" id="ARBA00022695"/>
    </source>
</evidence>
<dbReference type="InterPro" id="IPR043502">
    <property type="entry name" value="DNA/RNA_pol_sf"/>
</dbReference>
<dbReference type="AlphaFoldDB" id="A0A382BPX7"/>
<dbReference type="InterPro" id="IPR050240">
    <property type="entry name" value="DNA_pol_type-B"/>
</dbReference>
<dbReference type="GO" id="GO:0003887">
    <property type="term" value="F:DNA-directed DNA polymerase activity"/>
    <property type="evidence" value="ECO:0007669"/>
    <property type="project" value="UniProtKB-KW"/>
</dbReference>
<keyword evidence="5" id="KW-0239">DNA-directed DNA polymerase</keyword>
<accession>A0A382BPX7</accession>
<feature type="non-terminal residue" evidence="10">
    <location>
        <position position="693"/>
    </location>
</feature>
<dbReference type="Gene3D" id="3.40.1820.10">
    <property type="entry name" value="DnaQ-like 3'-5' exonuclease"/>
    <property type="match status" value="1"/>
</dbReference>
<keyword evidence="3" id="KW-0808">Transferase</keyword>
<evidence type="ECO:0000259" key="9">
    <source>
        <dbReference type="Pfam" id="PF03104"/>
    </source>
</evidence>
<sequence>VTFALHPKNMTIARAKESVKKFKNVHLYDDETKMMTDFLDILEDVDVLSGWNSEGYDLPYLINRISKIMSKDDTRRFCLWKQLPKKREFDRFGRTQETYDLIGRVHLDSLELYRKYTYEERHSYRLDAIGDHELGETKTVYEGSLDQLYNDDFAKFIEYNRQDVVLLDKLDKKFKFISLTNELAHQNTVLLQTTLGAVAVTEQAIINEAHKRGVQVPNRIKRESHSTESAAGAYVAYPKKGLHNWIGAMDIKSLYPSVIRALNMAPECIVGQLKPVDTDAYIEEQMTLQKKSFAAAWENHFGTLEYEAVMKERKDVLITVNWEDGKTETMSGAQIYKMIFDTNAPLMLSANGTIFTSDFEGVIPGLLRKWYDERSHLQEMRQKAVNAKNFAEIEFWDKRQLVKKINLNSLYGAILNPGCRFFDKRIGQSTTLSGRQITKHMAAKINEVTTGTYDYLGKAVIYGDTDSAYFSAYPILKKEIETGEIPWTKESVIKLYDKVAEEVNTSFKKFMLKAFHCPKNRADVITASRESVAETGLFITKKRYAVLNYEVEGNRHDIEDKSGKVKAMGLDLKRSDTPAFVQDFLSELLLMVLTKKTEKEVLEKITKFRIDFKQRPGWEKGSPKRVNNLVEYVRKEQRQGKANMPGHVRASMNWNNLKRMNGDKHSMEIVDGMKVIVCKLKKNPLEYTSVSYP</sequence>
<feature type="domain" description="DNA-directed DNA polymerase family B multifunctional" evidence="8">
    <location>
        <begin position="200"/>
        <end position="608"/>
    </location>
</feature>
<protein>
    <recommendedName>
        <fullName evidence="2">DNA-directed DNA polymerase</fullName>
        <ecNumber evidence="2">2.7.7.7</ecNumber>
    </recommendedName>
</protein>
<dbReference type="InterPro" id="IPR012337">
    <property type="entry name" value="RNaseH-like_sf"/>
</dbReference>
<dbReference type="SUPFAM" id="SSF53098">
    <property type="entry name" value="Ribonuclease H-like"/>
    <property type="match status" value="1"/>
</dbReference>
<dbReference type="SUPFAM" id="SSF56672">
    <property type="entry name" value="DNA/RNA polymerases"/>
    <property type="match status" value="1"/>
</dbReference>
<evidence type="ECO:0000256" key="6">
    <source>
        <dbReference type="ARBA" id="ARBA00023125"/>
    </source>
</evidence>
<proteinExistence type="inferred from homology"/>
<name>A0A382BPX7_9ZZZZ</name>
<dbReference type="InterPro" id="IPR006172">
    <property type="entry name" value="DNA-dir_DNA_pol_B"/>
</dbReference>
<dbReference type="GO" id="GO:0006261">
    <property type="term" value="P:DNA-templated DNA replication"/>
    <property type="evidence" value="ECO:0007669"/>
    <property type="project" value="TreeGrafter"/>
</dbReference>
<dbReference type="PRINTS" id="PR00106">
    <property type="entry name" value="DNAPOLB"/>
</dbReference>
<dbReference type="EMBL" id="UINC01030732">
    <property type="protein sequence ID" value="SVB15601.1"/>
    <property type="molecule type" value="Genomic_DNA"/>
</dbReference>
<comment type="catalytic activity">
    <reaction evidence="7">
        <text>DNA(n) + a 2'-deoxyribonucleoside 5'-triphosphate = DNA(n+1) + diphosphate</text>
        <dbReference type="Rhea" id="RHEA:22508"/>
        <dbReference type="Rhea" id="RHEA-COMP:17339"/>
        <dbReference type="Rhea" id="RHEA-COMP:17340"/>
        <dbReference type="ChEBI" id="CHEBI:33019"/>
        <dbReference type="ChEBI" id="CHEBI:61560"/>
        <dbReference type="ChEBI" id="CHEBI:173112"/>
        <dbReference type="EC" id="2.7.7.7"/>
    </reaction>
</comment>
<feature type="domain" description="DNA-directed DNA polymerase family B exonuclease" evidence="9">
    <location>
        <begin position="15"/>
        <end position="129"/>
    </location>
</feature>
<dbReference type="InterPro" id="IPR006133">
    <property type="entry name" value="DNA-dir_DNA_pol_B_exonuc"/>
</dbReference>
<evidence type="ECO:0000256" key="5">
    <source>
        <dbReference type="ARBA" id="ARBA00022932"/>
    </source>
</evidence>
<feature type="non-terminal residue" evidence="10">
    <location>
        <position position="1"/>
    </location>
</feature>
<dbReference type="PANTHER" id="PTHR10322:SF23">
    <property type="entry name" value="DNA POLYMERASE DELTA CATALYTIC SUBUNIT"/>
    <property type="match status" value="1"/>
</dbReference>
<evidence type="ECO:0000259" key="8">
    <source>
        <dbReference type="Pfam" id="PF00136"/>
    </source>
</evidence>
<keyword evidence="6" id="KW-0238">DNA-binding</keyword>
<dbReference type="EC" id="2.7.7.7" evidence="2"/>
<reference evidence="10" key="1">
    <citation type="submission" date="2018-05" db="EMBL/GenBank/DDBJ databases">
        <authorList>
            <person name="Lanie J.A."/>
            <person name="Ng W.-L."/>
            <person name="Kazmierczak K.M."/>
            <person name="Andrzejewski T.M."/>
            <person name="Davidsen T.M."/>
            <person name="Wayne K.J."/>
            <person name="Tettelin H."/>
            <person name="Glass J.I."/>
            <person name="Rusch D."/>
            <person name="Podicherti R."/>
            <person name="Tsui H.-C.T."/>
            <person name="Winkler M.E."/>
        </authorList>
    </citation>
    <scope>NUCLEOTIDE SEQUENCE</scope>
</reference>
<evidence type="ECO:0000256" key="7">
    <source>
        <dbReference type="ARBA" id="ARBA00049244"/>
    </source>
</evidence>
<dbReference type="Gene3D" id="3.90.1600.10">
    <property type="entry name" value="Palm domain of DNA polymerase"/>
    <property type="match status" value="1"/>
</dbReference>
<dbReference type="SMART" id="SM00486">
    <property type="entry name" value="POLBc"/>
    <property type="match status" value="1"/>
</dbReference>